<gene>
    <name evidence="1" type="ORF">PHLCEN_2v10280</name>
</gene>
<organism evidence="1 2">
    <name type="scientific">Hermanssonia centrifuga</name>
    <dbReference type="NCBI Taxonomy" id="98765"/>
    <lineage>
        <taxon>Eukaryota</taxon>
        <taxon>Fungi</taxon>
        <taxon>Dikarya</taxon>
        <taxon>Basidiomycota</taxon>
        <taxon>Agaricomycotina</taxon>
        <taxon>Agaricomycetes</taxon>
        <taxon>Polyporales</taxon>
        <taxon>Meruliaceae</taxon>
        <taxon>Hermanssonia</taxon>
    </lineage>
</organism>
<dbReference type="Proteomes" id="UP000186601">
    <property type="component" value="Unassembled WGS sequence"/>
</dbReference>
<accession>A0A2R6NNM9</accession>
<comment type="caution">
    <text evidence="1">The sequence shown here is derived from an EMBL/GenBank/DDBJ whole genome shotgun (WGS) entry which is preliminary data.</text>
</comment>
<protein>
    <submittedName>
        <fullName evidence="1">Uncharacterized protein</fullName>
    </submittedName>
</protein>
<keyword evidence="2" id="KW-1185">Reference proteome</keyword>
<sequence>MPRPIQALLHLADRVEQFQQFNFFLQNPFPAISDATPLPVPSQEGDPYVTRYESPSMVLGRPTIKYKIHEGGDISEPRTVYIHDVDPKSPQACRAALAAAIRELAERGIQCSMSTKSALDFPQA</sequence>
<evidence type="ECO:0000313" key="1">
    <source>
        <dbReference type="EMBL" id="PSR73922.1"/>
    </source>
</evidence>
<proteinExistence type="predicted"/>
<dbReference type="EMBL" id="MLYV02001050">
    <property type="protein sequence ID" value="PSR73922.1"/>
    <property type="molecule type" value="Genomic_DNA"/>
</dbReference>
<reference evidence="1 2" key="1">
    <citation type="submission" date="2018-02" db="EMBL/GenBank/DDBJ databases">
        <title>Genome sequence of the basidiomycete white-rot fungus Phlebia centrifuga.</title>
        <authorList>
            <person name="Granchi Z."/>
            <person name="Peng M."/>
            <person name="de Vries R.P."/>
            <person name="Hilden K."/>
            <person name="Makela M.R."/>
            <person name="Grigoriev I."/>
            <person name="Riley R."/>
        </authorList>
    </citation>
    <scope>NUCLEOTIDE SEQUENCE [LARGE SCALE GENOMIC DNA]</scope>
    <source>
        <strain evidence="1 2">FBCC195</strain>
    </source>
</reference>
<evidence type="ECO:0000313" key="2">
    <source>
        <dbReference type="Proteomes" id="UP000186601"/>
    </source>
</evidence>
<dbReference type="AlphaFoldDB" id="A0A2R6NNM9"/>
<name>A0A2R6NNM9_9APHY</name>